<reference evidence="3" key="2">
    <citation type="journal article" date="2020" name="Int. J. Syst. Evol. Microbiol.">
        <title>Genomic insights into a novel species Rhodoferax aquaticus sp. nov., isolated from freshwater.</title>
        <authorList>
            <person name="Li T."/>
            <person name="Zhuo Y."/>
            <person name="Jin C.Z."/>
            <person name="Wu X."/>
            <person name="Ko S.R."/>
            <person name="Jin F.J."/>
            <person name="Ahn C.Y."/>
            <person name="Oh H.M."/>
            <person name="Lee H.G."/>
            <person name="Jin L."/>
        </authorList>
    </citation>
    <scope>NUCLEOTIDE SEQUENCE [LARGE SCALE GENOMIC DNA]</scope>
    <source>
        <strain evidence="3">Gr-4</strain>
    </source>
</reference>
<dbReference type="NCBIfam" id="TIGR00624">
    <property type="entry name" value="tag"/>
    <property type="match status" value="1"/>
</dbReference>
<dbReference type="KEGG" id="rhg:EXZ61_17120"/>
<evidence type="ECO:0000256" key="1">
    <source>
        <dbReference type="PIRSR" id="PIRSR604597-1"/>
    </source>
</evidence>
<dbReference type="Proteomes" id="UP000317365">
    <property type="component" value="Chromosome"/>
</dbReference>
<accession>A0A515ESW1</accession>
<reference evidence="3" key="1">
    <citation type="submission" date="2019-02" db="EMBL/GenBank/DDBJ databases">
        <title>Complete genome sequence of Rhodoferax sp. Gr-4.</title>
        <authorList>
            <person name="Jin L."/>
        </authorList>
    </citation>
    <scope>NUCLEOTIDE SEQUENCE [LARGE SCALE GENOMIC DNA]</scope>
    <source>
        <strain evidence="3">Gr-4</strain>
    </source>
</reference>
<dbReference type="InterPro" id="IPR052891">
    <property type="entry name" value="DNA-3mA_glycosylase"/>
</dbReference>
<protein>
    <submittedName>
        <fullName evidence="2">DNA-3-methyladenine glycosylase I</fullName>
    </submittedName>
</protein>
<organism evidence="2 3">
    <name type="scientific">Rhodoferax aquaticus</name>
    <dbReference type="NCBI Taxonomy" id="2527691"/>
    <lineage>
        <taxon>Bacteria</taxon>
        <taxon>Pseudomonadati</taxon>
        <taxon>Pseudomonadota</taxon>
        <taxon>Betaproteobacteria</taxon>
        <taxon>Burkholderiales</taxon>
        <taxon>Comamonadaceae</taxon>
        <taxon>Rhodoferax</taxon>
    </lineage>
</organism>
<proteinExistence type="predicted"/>
<feature type="binding site" evidence="1">
    <location>
        <position position="12"/>
    </location>
    <ligand>
        <name>Zn(2+)</name>
        <dbReference type="ChEBI" id="CHEBI:29105"/>
    </ligand>
</feature>
<dbReference type="Gene3D" id="1.10.340.30">
    <property type="entry name" value="Hypothetical protein, domain 2"/>
    <property type="match status" value="1"/>
</dbReference>
<dbReference type="InterPro" id="IPR011257">
    <property type="entry name" value="DNA_glycosylase"/>
</dbReference>
<dbReference type="InterPro" id="IPR004597">
    <property type="entry name" value="Tag"/>
</dbReference>
<dbReference type="GO" id="GO:0006284">
    <property type="term" value="P:base-excision repair"/>
    <property type="evidence" value="ECO:0007669"/>
    <property type="project" value="InterPro"/>
</dbReference>
<dbReference type="Pfam" id="PF03352">
    <property type="entry name" value="Adenine_glyco"/>
    <property type="match status" value="1"/>
</dbReference>
<feature type="binding site" evidence="1">
    <location>
        <position position="185"/>
    </location>
    <ligand>
        <name>Zn(2+)</name>
        <dbReference type="ChEBI" id="CHEBI:29105"/>
    </ligand>
</feature>
<feature type="binding site" evidence="1">
    <location>
        <position position="189"/>
    </location>
    <ligand>
        <name>Zn(2+)</name>
        <dbReference type="ChEBI" id="CHEBI:29105"/>
    </ligand>
</feature>
<dbReference type="SUPFAM" id="SSF48150">
    <property type="entry name" value="DNA-glycosylase"/>
    <property type="match status" value="1"/>
</dbReference>
<sequence>MTASSSPTPHRCFWCDDSQLYRDYHDTEWGFPVHQDTRLFEKVCLEGFQSGLSWITILKKREAFRAAFADFDIARVARFGDADVERLVADAGIVRHRGKIEAAINNARCAEKLLESQDSLAHYFWKFEPSPTARPARITREALRSMTQSPESVALSKDLKQRGFKFVGPTTMYALMQAMGLVNDHEEECHVRAAALQARAALAPVLG</sequence>
<dbReference type="AlphaFoldDB" id="A0A515ESW1"/>
<keyword evidence="1" id="KW-0862">Zinc</keyword>
<dbReference type="RefSeq" id="WP_142812908.1">
    <property type="nucleotide sequence ID" value="NZ_CP036282.1"/>
</dbReference>
<dbReference type="EMBL" id="CP036282">
    <property type="protein sequence ID" value="QDL55754.1"/>
    <property type="molecule type" value="Genomic_DNA"/>
</dbReference>
<keyword evidence="3" id="KW-1185">Reference proteome</keyword>
<feature type="binding site" evidence="1">
    <location>
        <position position="25"/>
    </location>
    <ligand>
        <name>Zn(2+)</name>
        <dbReference type="ChEBI" id="CHEBI:29105"/>
    </ligand>
</feature>
<dbReference type="PANTHER" id="PTHR30037">
    <property type="entry name" value="DNA-3-METHYLADENINE GLYCOSYLASE 1"/>
    <property type="match status" value="1"/>
</dbReference>
<dbReference type="InterPro" id="IPR005019">
    <property type="entry name" value="Adenine_glyco"/>
</dbReference>
<dbReference type="GO" id="GO:0046872">
    <property type="term" value="F:metal ion binding"/>
    <property type="evidence" value="ECO:0007669"/>
    <property type="project" value="UniProtKB-KW"/>
</dbReference>
<dbReference type="PANTHER" id="PTHR30037:SF4">
    <property type="entry name" value="DNA-3-METHYLADENINE GLYCOSYLASE I"/>
    <property type="match status" value="1"/>
</dbReference>
<evidence type="ECO:0000313" key="2">
    <source>
        <dbReference type="EMBL" id="QDL55754.1"/>
    </source>
</evidence>
<gene>
    <name evidence="2" type="ORF">EXZ61_17120</name>
</gene>
<name>A0A515ESW1_9BURK</name>
<dbReference type="GO" id="GO:0008725">
    <property type="term" value="F:DNA-3-methyladenine glycosylase activity"/>
    <property type="evidence" value="ECO:0007669"/>
    <property type="project" value="InterPro"/>
</dbReference>
<evidence type="ECO:0000313" key="3">
    <source>
        <dbReference type="Proteomes" id="UP000317365"/>
    </source>
</evidence>
<keyword evidence="1" id="KW-0479">Metal-binding</keyword>